<dbReference type="Proteomes" id="UP000230233">
    <property type="component" value="Chromosome IV"/>
</dbReference>
<dbReference type="SUPFAM" id="SSF52058">
    <property type="entry name" value="L domain-like"/>
    <property type="match status" value="2"/>
</dbReference>
<evidence type="ECO:0000256" key="1">
    <source>
        <dbReference type="SAM" id="SignalP"/>
    </source>
</evidence>
<organism evidence="3 4">
    <name type="scientific">Caenorhabditis nigoni</name>
    <dbReference type="NCBI Taxonomy" id="1611254"/>
    <lineage>
        <taxon>Eukaryota</taxon>
        <taxon>Metazoa</taxon>
        <taxon>Ecdysozoa</taxon>
        <taxon>Nematoda</taxon>
        <taxon>Chromadorea</taxon>
        <taxon>Rhabditida</taxon>
        <taxon>Rhabditina</taxon>
        <taxon>Rhabditomorpha</taxon>
        <taxon>Rhabditoidea</taxon>
        <taxon>Rhabditidae</taxon>
        <taxon>Peloderinae</taxon>
        <taxon>Caenorhabditis</taxon>
    </lineage>
</organism>
<protein>
    <recommendedName>
        <fullName evidence="2">Receptor L-domain domain-containing protein</fullName>
    </recommendedName>
</protein>
<gene>
    <name evidence="3" type="primary">Cnig_chr_IV.g12135</name>
    <name evidence="3" type="ORF">B9Z55_012135</name>
</gene>
<dbReference type="AlphaFoldDB" id="A0A2G5TVU0"/>
<dbReference type="InterPro" id="IPR036941">
    <property type="entry name" value="Rcpt_L-dom_sf"/>
</dbReference>
<feature type="domain" description="Receptor L-domain" evidence="2">
    <location>
        <begin position="51"/>
        <end position="151"/>
    </location>
</feature>
<dbReference type="PANTHER" id="PTHR21662">
    <property type="entry name" value="RECEPTOR PROTEIN-TYROSINE KINASE"/>
    <property type="match status" value="1"/>
</dbReference>
<dbReference type="PANTHER" id="PTHR21662:SF59">
    <property type="entry name" value="RECEPTOR PROTEIN-TYROSINE KINASE"/>
    <property type="match status" value="1"/>
</dbReference>
<evidence type="ECO:0000313" key="4">
    <source>
        <dbReference type="Proteomes" id="UP000230233"/>
    </source>
</evidence>
<keyword evidence="1" id="KW-0732">Signal</keyword>
<feature type="chain" id="PRO_5013801491" description="Receptor L-domain domain-containing protein" evidence="1">
    <location>
        <begin position="22"/>
        <end position="387"/>
    </location>
</feature>
<dbReference type="OrthoDB" id="5884642at2759"/>
<feature type="signal peptide" evidence="1">
    <location>
        <begin position="1"/>
        <end position="21"/>
    </location>
</feature>
<reference evidence="4" key="1">
    <citation type="submission" date="2017-10" db="EMBL/GenBank/DDBJ databases">
        <title>Rapid genome shrinkage in a self-fertile nematode reveals novel sperm competition proteins.</title>
        <authorList>
            <person name="Yin D."/>
            <person name="Schwarz E.M."/>
            <person name="Thomas C.G."/>
            <person name="Felde R.L."/>
            <person name="Korf I.F."/>
            <person name="Cutter A.D."/>
            <person name="Schartner C.M."/>
            <person name="Ralston E.J."/>
            <person name="Meyer B.J."/>
            <person name="Haag E.S."/>
        </authorList>
    </citation>
    <scope>NUCLEOTIDE SEQUENCE [LARGE SCALE GENOMIC DNA]</scope>
    <source>
        <strain evidence="4">JU1422</strain>
    </source>
</reference>
<name>A0A2G5TVU0_9PELO</name>
<keyword evidence="4" id="KW-1185">Reference proteome</keyword>
<evidence type="ECO:0000313" key="3">
    <source>
        <dbReference type="EMBL" id="PIC31425.1"/>
    </source>
</evidence>
<proteinExistence type="predicted"/>
<dbReference type="EMBL" id="PDUG01000004">
    <property type="protein sequence ID" value="PIC31425.1"/>
    <property type="molecule type" value="Genomic_DNA"/>
</dbReference>
<dbReference type="InterPro" id="IPR000494">
    <property type="entry name" value="Rcpt_L-dom"/>
</dbReference>
<feature type="domain" description="Receptor L-domain" evidence="2">
    <location>
        <begin position="223"/>
        <end position="305"/>
    </location>
</feature>
<sequence length="387" mass="44493">MNLLLKFIFLFLITQLSKIDCWDIKSCDANPSCKFNETFLSQDTSQNFPKNCSTVCGIVLINGTTDLSVEQLTELFKNMRILVGGLHIRNTTFENLRFLAGLRRFVADYTRYPIYDAQLRITYNRELRELGLLNLTTIKSSVVDIFRNEKLEKLNLPKLEIAKFLGNYTIQFLMGYDKYPKFCIETQVLDALTRRRNQCDLVVNSDICIPENAPNVCTVPTVGCQRLIGNLNITKGFDVRKVESLKRLYGTLNITNTDFTDFRFLGNLTHIFQLEYAVALYVVGNKNLKNMEFPKLRRIYTSKDQFAHFADNSEASHADFKSCYALRKAALHEYFVWPEFGNLRSCEVIEFPSKSRQIESPSTPTKNQTCYVFGITYPCPVNSAFAL</sequence>
<accession>A0A2G5TVU0</accession>
<dbReference type="Pfam" id="PF01030">
    <property type="entry name" value="Recep_L_domain"/>
    <property type="match status" value="2"/>
</dbReference>
<comment type="caution">
    <text evidence="3">The sequence shown here is derived from an EMBL/GenBank/DDBJ whole genome shotgun (WGS) entry which is preliminary data.</text>
</comment>
<dbReference type="InterPro" id="IPR053079">
    <property type="entry name" value="SPS2_domain"/>
</dbReference>
<dbReference type="Gene3D" id="3.80.20.20">
    <property type="entry name" value="Receptor L-domain"/>
    <property type="match status" value="2"/>
</dbReference>
<evidence type="ECO:0000259" key="2">
    <source>
        <dbReference type="Pfam" id="PF01030"/>
    </source>
</evidence>